<keyword evidence="3" id="KW-1185">Reference proteome</keyword>
<dbReference type="AlphaFoldDB" id="A0A4U8UUD7"/>
<protein>
    <recommendedName>
        <fullName evidence="4">Secreted protein</fullName>
    </recommendedName>
</protein>
<proteinExistence type="predicted"/>
<feature type="signal peptide" evidence="1">
    <location>
        <begin position="1"/>
        <end position="24"/>
    </location>
</feature>
<keyword evidence="1" id="KW-0732">Signal</keyword>
<dbReference type="EMBL" id="AZBU02000001">
    <property type="protein sequence ID" value="TMS35388.1"/>
    <property type="molecule type" value="Genomic_DNA"/>
</dbReference>
<dbReference type="Proteomes" id="UP000298663">
    <property type="component" value="Unassembled WGS sequence"/>
</dbReference>
<evidence type="ECO:0000313" key="3">
    <source>
        <dbReference type="Proteomes" id="UP000298663"/>
    </source>
</evidence>
<sequence length="91" mass="10855">MSERRRPLFLLLIISDWLQRLATTTKNERTLSKNLATFFLNRENSKVHQFCFETEYRKINRKNCDTYFVSQKCRDIAICDTRTALFGKGLE</sequence>
<feature type="chain" id="PRO_5020439940" description="Secreted protein" evidence="1">
    <location>
        <begin position="25"/>
        <end position="91"/>
    </location>
</feature>
<comment type="caution">
    <text evidence="2">The sequence shown here is derived from an EMBL/GenBank/DDBJ whole genome shotgun (WGS) entry which is preliminary data.</text>
</comment>
<evidence type="ECO:0000256" key="1">
    <source>
        <dbReference type="SAM" id="SignalP"/>
    </source>
</evidence>
<reference evidence="2 3" key="1">
    <citation type="journal article" date="2015" name="Genome Biol.">
        <title>Comparative genomics of Steinernema reveals deeply conserved gene regulatory networks.</title>
        <authorList>
            <person name="Dillman A.R."/>
            <person name="Macchietto M."/>
            <person name="Porter C.F."/>
            <person name="Rogers A."/>
            <person name="Williams B."/>
            <person name="Antoshechkin I."/>
            <person name="Lee M.M."/>
            <person name="Goodwin Z."/>
            <person name="Lu X."/>
            <person name="Lewis E.E."/>
            <person name="Goodrich-Blair H."/>
            <person name="Stock S.P."/>
            <person name="Adams B.J."/>
            <person name="Sternberg P.W."/>
            <person name="Mortazavi A."/>
        </authorList>
    </citation>
    <scope>NUCLEOTIDE SEQUENCE [LARGE SCALE GENOMIC DNA]</scope>
    <source>
        <strain evidence="2 3">ALL</strain>
    </source>
</reference>
<gene>
    <name evidence="2" type="ORF">L596_002802</name>
</gene>
<accession>A0A4U8UUD7</accession>
<name>A0A4U8UUD7_STECR</name>
<evidence type="ECO:0000313" key="2">
    <source>
        <dbReference type="EMBL" id="TMS35388.1"/>
    </source>
</evidence>
<organism evidence="2 3">
    <name type="scientific">Steinernema carpocapsae</name>
    <name type="common">Entomopathogenic nematode</name>
    <dbReference type="NCBI Taxonomy" id="34508"/>
    <lineage>
        <taxon>Eukaryota</taxon>
        <taxon>Metazoa</taxon>
        <taxon>Ecdysozoa</taxon>
        <taxon>Nematoda</taxon>
        <taxon>Chromadorea</taxon>
        <taxon>Rhabditida</taxon>
        <taxon>Tylenchina</taxon>
        <taxon>Panagrolaimomorpha</taxon>
        <taxon>Strongyloidoidea</taxon>
        <taxon>Steinernematidae</taxon>
        <taxon>Steinernema</taxon>
    </lineage>
</organism>
<evidence type="ECO:0008006" key="4">
    <source>
        <dbReference type="Google" id="ProtNLM"/>
    </source>
</evidence>
<reference evidence="2 3" key="2">
    <citation type="journal article" date="2019" name="G3 (Bethesda)">
        <title>Hybrid Assembly of the Genome of the Entomopathogenic Nematode Steinernema carpocapsae Identifies the X-Chromosome.</title>
        <authorList>
            <person name="Serra L."/>
            <person name="Macchietto M."/>
            <person name="Macias-Munoz A."/>
            <person name="McGill C.J."/>
            <person name="Rodriguez I.M."/>
            <person name="Rodriguez B."/>
            <person name="Murad R."/>
            <person name="Mortazavi A."/>
        </authorList>
    </citation>
    <scope>NUCLEOTIDE SEQUENCE [LARGE SCALE GENOMIC DNA]</scope>
    <source>
        <strain evidence="2 3">ALL</strain>
    </source>
</reference>